<dbReference type="InterPro" id="IPR003131">
    <property type="entry name" value="T1-type_BTB"/>
</dbReference>
<evidence type="ECO:0000259" key="3">
    <source>
        <dbReference type="Pfam" id="PF02214"/>
    </source>
</evidence>
<organism evidence="4">
    <name type="scientific">Aphanomyces invadans</name>
    <dbReference type="NCBI Taxonomy" id="157072"/>
    <lineage>
        <taxon>Eukaryota</taxon>
        <taxon>Sar</taxon>
        <taxon>Stramenopiles</taxon>
        <taxon>Oomycota</taxon>
        <taxon>Saprolegniomycetes</taxon>
        <taxon>Saprolegniales</taxon>
        <taxon>Verrucalvaceae</taxon>
        <taxon>Aphanomyces</taxon>
    </lineage>
</organism>
<dbReference type="InterPro" id="IPR011333">
    <property type="entry name" value="SKP1/BTB/POZ_sf"/>
</dbReference>
<dbReference type="InterPro" id="IPR013320">
    <property type="entry name" value="ConA-like_dom_sf"/>
</dbReference>
<dbReference type="EMBL" id="KI913960">
    <property type="protein sequence ID" value="ETW02818.1"/>
    <property type="molecule type" value="Genomic_DNA"/>
</dbReference>
<sequence>MHGSSSIGSGSIGTRLKCIQDTQAQEERQMKEQHARYLDQVREAQQNELKILADKHAAQLQAFFEDVQRAAAQIDAEANALMEKKRQWDIVEQRVHEAMEKLSNSVVKLNVGGRIFALPKDTLLKYEGSYFHAMLSQSKWKPDLDNDAYFIDADPTLFEYVMTYLREGDLSCEGLPPLKKQRLMKTLDYLNLEVLEWDASASVGITDGTILISEDKRTVSFSLSIADESGFIQAKRPVDRVSIQLVNRGNTLNVMPQTYIGLEAFKPDGDVDSVVSYNICSGEVSRGHLFEDSPRGQTFADGDILTIVYNRQAKTIQFAKNGLDMGICLEDVPDKKYYPYVDTNCDGICLSLAS</sequence>
<evidence type="ECO:0000256" key="1">
    <source>
        <dbReference type="SAM" id="Coils"/>
    </source>
</evidence>
<dbReference type="Pfam" id="PF02214">
    <property type="entry name" value="BTB_2"/>
    <property type="match status" value="1"/>
</dbReference>
<evidence type="ECO:0000313" key="4">
    <source>
        <dbReference type="EMBL" id="ETW02818.1"/>
    </source>
</evidence>
<protein>
    <recommendedName>
        <fullName evidence="5">BTB domain-containing protein</fullName>
    </recommendedName>
</protein>
<dbReference type="Gene3D" id="3.30.710.10">
    <property type="entry name" value="Potassium Channel Kv1.1, Chain A"/>
    <property type="match status" value="1"/>
</dbReference>
<dbReference type="InterPro" id="IPR043136">
    <property type="entry name" value="B30.2/SPRY_sf"/>
</dbReference>
<proteinExistence type="predicted"/>
<dbReference type="SUPFAM" id="SSF49899">
    <property type="entry name" value="Concanavalin A-like lectins/glucanases"/>
    <property type="match status" value="1"/>
</dbReference>
<dbReference type="GeneID" id="20082353"/>
<dbReference type="Pfam" id="PF00622">
    <property type="entry name" value="SPRY"/>
    <property type="match status" value="1"/>
</dbReference>
<name>A0A024UB16_9STRA</name>
<dbReference type="Gene3D" id="2.60.120.920">
    <property type="match status" value="1"/>
</dbReference>
<evidence type="ECO:0008006" key="5">
    <source>
        <dbReference type="Google" id="ProtNLM"/>
    </source>
</evidence>
<dbReference type="OrthoDB" id="2414723at2759"/>
<keyword evidence="1" id="KW-0175">Coiled coil</keyword>
<dbReference type="RefSeq" id="XP_008868202.1">
    <property type="nucleotide sequence ID" value="XM_008869980.1"/>
</dbReference>
<dbReference type="STRING" id="157072.A0A024UB16"/>
<dbReference type="SUPFAM" id="SSF54695">
    <property type="entry name" value="POZ domain"/>
    <property type="match status" value="1"/>
</dbReference>
<dbReference type="PANTHER" id="PTHR14499:SF136">
    <property type="entry name" value="GH08630P"/>
    <property type="match status" value="1"/>
</dbReference>
<evidence type="ECO:0000259" key="2">
    <source>
        <dbReference type="Pfam" id="PF00622"/>
    </source>
</evidence>
<dbReference type="eggNOG" id="ENOG502QUKW">
    <property type="taxonomic scope" value="Eukaryota"/>
</dbReference>
<gene>
    <name evidence="4" type="ORF">H310_05303</name>
</gene>
<dbReference type="PANTHER" id="PTHR14499">
    <property type="entry name" value="POTASSIUM CHANNEL TETRAMERIZATION DOMAIN-CONTAINING"/>
    <property type="match status" value="1"/>
</dbReference>
<dbReference type="GO" id="GO:0051260">
    <property type="term" value="P:protein homooligomerization"/>
    <property type="evidence" value="ECO:0007669"/>
    <property type="project" value="InterPro"/>
</dbReference>
<dbReference type="InterPro" id="IPR003877">
    <property type="entry name" value="SPRY_dom"/>
</dbReference>
<dbReference type="CDD" id="cd18316">
    <property type="entry name" value="BTB_POZ_KCTD-like"/>
    <property type="match status" value="1"/>
</dbReference>
<feature type="domain" description="SPRY" evidence="2">
    <location>
        <begin position="266"/>
        <end position="341"/>
    </location>
</feature>
<feature type="coiled-coil region" evidence="1">
    <location>
        <begin position="27"/>
        <end position="87"/>
    </location>
</feature>
<accession>A0A024UB16</accession>
<feature type="domain" description="Potassium channel tetramerisation-type BTB" evidence="3">
    <location>
        <begin position="107"/>
        <end position="193"/>
    </location>
</feature>
<reference evidence="4" key="1">
    <citation type="submission" date="2013-12" db="EMBL/GenBank/DDBJ databases">
        <title>The Genome Sequence of Aphanomyces invadans NJM9701.</title>
        <authorList>
            <consortium name="The Broad Institute Genomics Platform"/>
            <person name="Russ C."/>
            <person name="Tyler B."/>
            <person name="van West P."/>
            <person name="Dieguez-Uribeondo J."/>
            <person name="Young S.K."/>
            <person name="Zeng Q."/>
            <person name="Gargeya S."/>
            <person name="Fitzgerald M."/>
            <person name="Abouelleil A."/>
            <person name="Alvarado L."/>
            <person name="Chapman S.B."/>
            <person name="Gainer-Dewar J."/>
            <person name="Goldberg J."/>
            <person name="Griggs A."/>
            <person name="Gujja S."/>
            <person name="Hansen M."/>
            <person name="Howarth C."/>
            <person name="Imamovic A."/>
            <person name="Ireland A."/>
            <person name="Larimer J."/>
            <person name="McCowan C."/>
            <person name="Murphy C."/>
            <person name="Pearson M."/>
            <person name="Poon T.W."/>
            <person name="Priest M."/>
            <person name="Roberts A."/>
            <person name="Saif S."/>
            <person name="Shea T."/>
            <person name="Sykes S."/>
            <person name="Wortman J."/>
            <person name="Nusbaum C."/>
            <person name="Birren B."/>
        </authorList>
    </citation>
    <scope>NUCLEOTIDE SEQUENCE [LARGE SCALE GENOMIC DNA]</scope>
    <source>
        <strain evidence="4">NJM9701</strain>
    </source>
</reference>
<dbReference type="AlphaFoldDB" id="A0A024UB16"/>
<dbReference type="VEuPathDB" id="FungiDB:H310_05303"/>